<reference evidence="2" key="2">
    <citation type="submission" date="2020-09" db="EMBL/GenBank/DDBJ databases">
        <authorList>
            <person name="Sun Q."/>
            <person name="Zhou Y."/>
        </authorList>
    </citation>
    <scope>NUCLEOTIDE SEQUENCE</scope>
    <source>
        <strain evidence="2">CGMCC 4.7368</strain>
    </source>
</reference>
<proteinExistence type="predicted"/>
<protein>
    <submittedName>
        <fullName evidence="2">Uncharacterized protein</fullName>
    </submittedName>
</protein>
<evidence type="ECO:0000256" key="1">
    <source>
        <dbReference type="SAM" id="MobiDB-lite"/>
    </source>
</evidence>
<sequence>MSLTAVPSGPTNGAGQGPSPFPVTQALRAPPAISSPSDTVTSTEAAMASTQPRAERNLVHSSRSICGKPSRPARRLDR</sequence>
<reference evidence="2" key="1">
    <citation type="journal article" date="2014" name="Int. J. Syst. Evol. Microbiol.">
        <title>Complete genome sequence of Corynebacterium casei LMG S-19264T (=DSM 44701T), isolated from a smear-ripened cheese.</title>
        <authorList>
            <consortium name="US DOE Joint Genome Institute (JGI-PGF)"/>
            <person name="Walter F."/>
            <person name="Albersmeier A."/>
            <person name="Kalinowski J."/>
            <person name="Ruckert C."/>
        </authorList>
    </citation>
    <scope>NUCLEOTIDE SEQUENCE</scope>
    <source>
        <strain evidence="2">CGMCC 4.7368</strain>
    </source>
</reference>
<evidence type="ECO:0000313" key="2">
    <source>
        <dbReference type="EMBL" id="GGO82874.1"/>
    </source>
</evidence>
<accession>A0A918DUT5</accession>
<feature type="compositionally biased region" description="Polar residues" evidence="1">
    <location>
        <begin position="34"/>
        <end position="52"/>
    </location>
</feature>
<evidence type="ECO:0000313" key="3">
    <source>
        <dbReference type="Proteomes" id="UP000646523"/>
    </source>
</evidence>
<dbReference type="EMBL" id="BMNH01000046">
    <property type="protein sequence ID" value="GGO82874.1"/>
    <property type="molecule type" value="Genomic_DNA"/>
</dbReference>
<feature type="region of interest" description="Disordered" evidence="1">
    <location>
        <begin position="1"/>
        <end position="78"/>
    </location>
</feature>
<feature type="compositionally biased region" description="Polar residues" evidence="1">
    <location>
        <begin position="1"/>
        <end position="13"/>
    </location>
</feature>
<keyword evidence="3" id="KW-1185">Reference proteome</keyword>
<comment type="caution">
    <text evidence="2">The sequence shown here is derived from an EMBL/GenBank/DDBJ whole genome shotgun (WGS) entry which is preliminary data.</text>
</comment>
<organism evidence="2 3">
    <name type="scientific">Nonomuraea cavernae</name>
    <dbReference type="NCBI Taxonomy" id="2045107"/>
    <lineage>
        <taxon>Bacteria</taxon>
        <taxon>Bacillati</taxon>
        <taxon>Actinomycetota</taxon>
        <taxon>Actinomycetes</taxon>
        <taxon>Streptosporangiales</taxon>
        <taxon>Streptosporangiaceae</taxon>
        <taxon>Nonomuraea</taxon>
    </lineage>
</organism>
<dbReference type="Proteomes" id="UP000646523">
    <property type="component" value="Unassembled WGS sequence"/>
</dbReference>
<name>A0A918DUT5_9ACTN</name>
<gene>
    <name evidence="2" type="ORF">GCM10012289_75110</name>
</gene>
<dbReference type="AlphaFoldDB" id="A0A918DUT5"/>